<dbReference type="InterPro" id="IPR007872">
    <property type="entry name" value="DPH_MB_dom"/>
</dbReference>
<dbReference type="Pfam" id="PF00226">
    <property type="entry name" value="DnaJ"/>
    <property type="match status" value="1"/>
</dbReference>
<dbReference type="Proteomes" id="UP000325440">
    <property type="component" value="Unassembled WGS sequence"/>
</dbReference>
<dbReference type="SUPFAM" id="SSF54928">
    <property type="entry name" value="RNA-binding domain, RBD"/>
    <property type="match status" value="1"/>
</dbReference>
<comment type="subcellular location">
    <subcellularLocation>
        <location evidence="2">Cytoplasm</location>
    </subcellularLocation>
</comment>
<keyword evidence="7" id="KW-0479">Metal-binding</keyword>
<keyword evidence="9" id="KW-0408">Iron</keyword>
<dbReference type="PROSITE" id="PS51074">
    <property type="entry name" value="DPH_MB"/>
    <property type="match status" value="1"/>
</dbReference>
<keyword evidence="5" id="KW-0963">Cytoplasm</keyword>
<dbReference type="InterPro" id="IPR034256">
    <property type="entry name" value="ALKBH8_RRM"/>
</dbReference>
<evidence type="ECO:0000256" key="9">
    <source>
        <dbReference type="ARBA" id="ARBA00023004"/>
    </source>
</evidence>
<dbReference type="GO" id="GO:0032451">
    <property type="term" value="F:demethylase activity"/>
    <property type="evidence" value="ECO:0007669"/>
    <property type="project" value="TreeGrafter"/>
</dbReference>
<dbReference type="Gene3D" id="3.30.70.330">
    <property type="match status" value="1"/>
</dbReference>
<dbReference type="InterPro" id="IPR012677">
    <property type="entry name" value="Nucleotide-bd_a/b_plait_sf"/>
</dbReference>
<dbReference type="InterPro" id="IPR035979">
    <property type="entry name" value="RBD_domain_sf"/>
</dbReference>
<evidence type="ECO:0000256" key="7">
    <source>
        <dbReference type="ARBA" id="ARBA00022723"/>
    </source>
</evidence>
<organism evidence="15 16">
    <name type="scientific">Cinara cedri</name>
    <dbReference type="NCBI Taxonomy" id="506608"/>
    <lineage>
        <taxon>Eukaryota</taxon>
        <taxon>Metazoa</taxon>
        <taxon>Ecdysozoa</taxon>
        <taxon>Arthropoda</taxon>
        <taxon>Hexapoda</taxon>
        <taxon>Insecta</taxon>
        <taxon>Pterygota</taxon>
        <taxon>Neoptera</taxon>
        <taxon>Paraneoptera</taxon>
        <taxon>Hemiptera</taxon>
        <taxon>Sternorrhyncha</taxon>
        <taxon>Aphidomorpha</taxon>
        <taxon>Aphidoidea</taxon>
        <taxon>Aphididae</taxon>
        <taxon>Lachninae</taxon>
        <taxon>Cinara</taxon>
    </lineage>
</organism>
<dbReference type="Gene3D" id="2.60.120.590">
    <property type="entry name" value="Alpha-ketoglutarate-dependent dioxygenase AlkB-like"/>
    <property type="match status" value="1"/>
</dbReference>
<dbReference type="Gene3D" id="3.10.660.10">
    <property type="entry name" value="DPH Zinc finger"/>
    <property type="match status" value="1"/>
</dbReference>
<dbReference type="GO" id="GO:0016491">
    <property type="term" value="F:oxidoreductase activity"/>
    <property type="evidence" value="ECO:0007669"/>
    <property type="project" value="TreeGrafter"/>
</dbReference>
<dbReference type="SMART" id="SM00271">
    <property type="entry name" value="DnaJ"/>
    <property type="match status" value="1"/>
</dbReference>
<comment type="cofactor">
    <cofactor evidence="1">
        <name>Fe(2+)</name>
        <dbReference type="ChEBI" id="CHEBI:29033"/>
    </cofactor>
</comment>
<keyword evidence="16" id="KW-1185">Reference proteome</keyword>
<evidence type="ECO:0000256" key="1">
    <source>
        <dbReference type="ARBA" id="ARBA00001954"/>
    </source>
</evidence>
<evidence type="ECO:0000256" key="3">
    <source>
        <dbReference type="ARBA" id="ARBA00006169"/>
    </source>
</evidence>
<keyword evidence="6" id="KW-0949">S-adenosyl-L-methionine</keyword>
<evidence type="ECO:0000256" key="8">
    <source>
        <dbReference type="ARBA" id="ARBA00022884"/>
    </source>
</evidence>
<dbReference type="Pfam" id="PF05207">
    <property type="entry name" value="Zn_ribbon_CSL"/>
    <property type="match status" value="1"/>
</dbReference>
<dbReference type="PANTHER" id="PTHR12463">
    <property type="entry name" value="OXYGENASE-RELATED"/>
    <property type="match status" value="1"/>
</dbReference>
<dbReference type="AlphaFoldDB" id="A0A5E4MT10"/>
<dbReference type="OrthoDB" id="271595at2759"/>
<dbReference type="CDD" id="cd12431">
    <property type="entry name" value="RRM_ALKBH8"/>
    <property type="match status" value="1"/>
</dbReference>
<dbReference type="GO" id="GO:0005737">
    <property type="term" value="C:cytoplasm"/>
    <property type="evidence" value="ECO:0007669"/>
    <property type="project" value="UniProtKB-SubCell"/>
</dbReference>
<dbReference type="GO" id="GO:0070988">
    <property type="term" value="P:demethylation"/>
    <property type="evidence" value="ECO:0007669"/>
    <property type="project" value="InterPro"/>
</dbReference>
<dbReference type="PROSITE" id="PS51471">
    <property type="entry name" value="FE2OG_OXY"/>
    <property type="match status" value="1"/>
</dbReference>
<reference evidence="15 16" key="1">
    <citation type="submission" date="2019-08" db="EMBL/GenBank/DDBJ databases">
        <authorList>
            <person name="Alioto T."/>
            <person name="Alioto T."/>
            <person name="Gomez Garrido J."/>
        </authorList>
    </citation>
    <scope>NUCLEOTIDE SEQUENCE [LARGE SCALE GENOMIC DNA]</scope>
</reference>
<evidence type="ECO:0000256" key="2">
    <source>
        <dbReference type="ARBA" id="ARBA00004496"/>
    </source>
</evidence>
<accession>A0A5E4MT10</accession>
<sequence>MEQKLYKKRLKYESILKKDLDIDASSSPTTNLMVCNYGLVNGLSRKDVLQVFSRYGTVDCIIMVPHKSYCFICYANIQEAISAYAKVNGKMNTLSDQQILYLIYTNSVPKSVKIVSNSPPGLEIIDNFIEENEENFLLLYFKEHWSESSTMKHRQVKHYGYEFDYDNNGVRYDTCDPIPKEFNLILNAIQSRLKWCPNQITVNKYLPGQGIPSHTDTRGVFDDYIVSLSLGSDIVMEFRKDNYHNSVLLKSKSLLVMSGESRFNWTHGITPRKFDVINTVNGPDVLCRGTRISVTFRRVIQNQAKENLYEVLGCDKTTSFETLKENYRKLLIKFHPDKSISSSTTAACAELNKAWNVLKDPDAKKAYDEQIEQSDIDTEVTVFETLNVSDLENNEMSDTLSYRCRCGGSFLVPKSIVLNVDQIEPILFPCDDCSLFIKIILPNIGV</sequence>
<feature type="domain" description="J" evidence="11">
    <location>
        <begin position="307"/>
        <end position="371"/>
    </location>
</feature>
<evidence type="ECO:0000259" key="14">
    <source>
        <dbReference type="PROSITE" id="PS51471"/>
    </source>
</evidence>
<dbReference type="FunFam" id="3.30.70.330:FF:000570">
    <property type="entry name" value="ALKylated DNA repair protein AlkB homolog"/>
    <property type="match status" value="1"/>
</dbReference>
<dbReference type="Pfam" id="PF13532">
    <property type="entry name" value="2OG-FeII_Oxy_2"/>
    <property type="match status" value="1"/>
</dbReference>
<dbReference type="EMBL" id="CABPRJ010001426">
    <property type="protein sequence ID" value="VVC35353.1"/>
    <property type="molecule type" value="Genomic_DNA"/>
</dbReference>
<dbReference type="Gene3D" id="1.10.287.110">
    <property type="entry name" value="DnaJ domain"/>
    <property type="match status" value="1"/>
</dbReference>
<dbReference type="PANTHER" id="PTHR12463:SF1">
    <property type="entry name" value="2-OXOGLUTARATE AND FE-DEPENDENT OXYGENASE FAMILY PROTEIN"/>
    <property type="match status" value="1"/>
</dbReference>
<feature type="domain" description="DPH-type MB" evidence="13">
    <location>
        <begin position="382"/>
        <end position="442"/>
    </location>
</feature>
<name>A0A5E4MT10_9HEMI</name>
<proteinExistence type="inferred from homology"/>
<dbReference type="InterPro" id="IPR036869">
    <property type="entry name" value="J_dom_sf"/>
</dbReference>
<comment type="similarity">
    <text evidence="3">Belongs to the DPH4 family.</text>
</comment>
<dbReference type="GO" id="GO:0003723">
    <property type="term" value="F:RNA binding"/>
    <property type="evidence" value="ECO:0007669"/>
    <property type="project" value="UniProtKB-UniRule"/>
</dbReference>
<dbReference type="GO" id="GO:0046872">
    <property type="term" value="F:metal ion binding"/>
    <property type="evidence" value="ECO:0007669"/>
    <property type="project" value="UniProtKB-KW"/>
</dbReference>
<evidence type="ECO:0000313" key="15">
    <source>
        <dbReference type="EMBL" id="VVC35353.1"/>
    </source>
</evidence>
<dbReference type="InterPro" id="IPR037151">
    <property type="entry name" value="AlkB-like_sf"/>
</dbReference>
<dbReference type="InterPro" id="IPR005123">
    <property type="entry name" value="Oxoglu/Fe-dep_dioxygenase_dom"/>
</dbReference>
<evidence type="ECO:0000256" key="6">
    <source>
        <dbReference type="ARBA" id="ARBA00022691"/>
    </source>
</evidence>
<dbReference type="InterPro" id="IPR036671">
    <property type="entry name" value="DPH_MB_sf"/>
</dbReference>
<gene>
    <name evidence="15" type="ORF">CINCED_3A005103</name>
</gene>
<dbReference type="CDD" id="cd06257">
    <property type="entry name" value="DnaJ"/>
    <property type="match status" value="1"/>
</dbReference>
<evidence type="ECO:0000256" key="4">
    <source>
        <dbReference type="ARBA" id="ARBA00007879"/>
    </source>
</evidence>
<keyword evidence="8 10" id="KW-0694">RNA-binding</keyword>
<dbReference type="PROSITE" id="PS50102">
    <property type="entry name" value="RRM"/>
    <property type="match status" value="1"/>
</dbReference>
<dbReference type="InterPro" id="IPR000504">
    <property type="entry name" value="RRM_dom"/>
</dbReference>
<feature type="domain" description="Fe2OG dioxygenase" evidence="14">
    <location>
        <begin position="196"/>
        <end position="300"/>
    </location>
</feature>
<protein>
    <submittedName>
        <fullName evidence="15">Zinc finger, DPH-type,DnaJ domain,ALKBH8, RNA recognition motif,Oxoglutarate/iron-dependent</fullName>
    </submittedName>
</protein>
<comment type="similarity">
    <text evidence="4">Belongs to the alkB family.</text>
</comment>
<feature type="domain" description="RRM" evidence="12">
    <location>
        <begin position="30"/>
        <end position="107"/>
    </location>
</feature>
<dbReference type="SUPFAM" id="SSF51197">
    <property type="entry name" value="Clavaminate synthase-like"/>
    <property type="match status" value="1"/>
</dbReference>
<dbReference type="Pfam" id="PF00076">
    <property type="entry name" value="RRM_1"/>
    <property type="match status" value="1"/>
</dbReference>
<dbReference type="SUPFAM" id="SSF144217">
    <property type="entry name" value="CSL zinc finger"/>
    <property type="match status" value="1"/>
</dbReference>
<evidence type="ECO:0000313" key="16">
    <source>
        <dbReference type="Proteomes" id="UP000325440"/>
    </source>
</evidence>
<dbReference type="PROSITE" id="PS50076">
    <property type="entry name" value="DNAJ_2"/>
    <property type="match status" value="1"/>
</dbReference>
<dbReference type="InterPro" id="IPR032857">
    <property type="entry name" value="ALKBH4"/>
</dbReference>
<dbReference type="InterPro" id="IPR001623">
    <property type="entry name" value="DnaJ_domain"/>
</dbReference>
<evidence type="ECO:0000259" key="11">
    <source>
        <dbReference type="PROSITE" id="PS50076"/>
    </source>
</evidence>
<evidence type="ECO:0000259" key="13">
    <source>
        <dbReference type="PROSITE" id="PS51074"/>
    </source>
</evidence>
<evidence type="ECO:0000256" key="5">
    <source>
        <dbReference type="ARBA" id="ARBA00022490"/>
    </source>
</evidence>
<evidence type="ECO:0000256" key="10">
    <source>
        <dbReference type="PROSITE-ProRule" id="PRU00176"/>
    </source>
</evidence>
<dbReference type="InterPro" id="IPR027450">
    <property type="entry name" value="AlkB-like"/>
</dbReference>
<evidence type="ECO:0000259" key="12">
    <source>
        <dbReference type="PROSITE" id="PS50102"/>
    </source>
</evidence>
<dbReference type="PRINTS" id="PR00625">
    <property type="entry name" value="JDOMAIN"/>
</dbReference>
<dbReference type="SUPFAM" id="SSF46565">
    <property type="entry name" value="Chaperone J-domain"/>
    <property type="match status" value="1"/>
</dbReference>